<dbReference type="PROSITE" id="PS50005">
    <property type="entry name" value="TPR"/>
    <property type="match status" value="1"/>
</dbReference>
<dbReference type="Gene3D" id="1.25.40.10">
    <property type="entry name" value="Tetratricopeptide repeat domain"/>
    <property type="match status" value="2"/>
</dbReference>
<organism evidence="3">
    <name type="scientific">marine metagenome</name>
    <dbReference type="NCBI Taxonomy" id="408172"/>
    <lineage>
        <taxon>unclassified sequences</taxon>
        <taxon>metagenomes</taxon>
        <taxon>ecological metagenomes</taxon>
    </lineage>
</organism>
<dbReference type="InterPro" id="IPR011990">
    <property type="entry name" value="TPR-like_helical_dom_sf"/>
</dbReference>
<evidence type="ECO:0000313" key="3">
    <source>
        <dbReference type="EMBL" id="SVB05166.1"/>
    </source>
</evidence>
<dbReference type="Pfam" id="PF13174">
    <property type="entry name" value="TPR_6"/>
    <property type="match status" value="1"/>
</dbReference>
<dbReference type="InterPro" id="IPR019734">
    <property type="entry name" value="TPR_rpt"/>
</dbReference>
<reference evidence="3" key="1">
    <citation type="submission" date="2018-05" db="EMBL/GenBank/DDBJ databases">
        <authorList>
            <person name="Lanie J.A."/>
            <person name="Ng W.-L."/>
            <person name="Kazmierczak K.M."/>
            <person name="Andrzejewski T.M."/>
            <person name="Davidsen T.M."/>
            <person name="Wayne K.J."/>
            <person name="Tettelin H."/>
            <person name="Glass J.I."/>
            <person name="Rusch D."/>
            <person name="Podicherti R."/>
            <person name="Tsui H.-C.T."/>
            <person name="Winkler M.E."/>
        </authorList>
    </citation>
    <scope>NUCLEOTIDE SEQUENCE</scope>
</reference>
<feature type="domain" description="Outer membrane lipoprotein BamD-like" evidence="2">
    <location>
        <begin position="231"/>
        <end position="340"/>
    </location>
</feature>
<gene>
    <name evidence="3" type="ORF">METZ01_LOCUS158020</name>
</gene>
<dbReference type="AlphaFoldDB" id="A0A382AUF7"/>
<evidence type="ECO:0000259" key="2">
    <source>
        <dbReference type="Pfam" id="PF13525"/>
    </source>
</evidence>
<dbReference type="SUPFAM" id="SSF48452">
    <property type="entry name" value="TPR-like"/>
    <property type="match status" value="1"/>
</dbReference>
<dbReference type="EMBL" id="UINC01026893">
    <property type="protein sequence ID" value="SVB05166.1"/>
    <property type="molecule type" value="Genomic_DNA"/>
</dbReference>
<name>A0A382AUF7_9ZZZZ</name>
<dbReference type="Pfam" id="PF13525">
    <property type="entry name" value="YfiO"/>
    <property type="match status" value="1"/>
</dbReference>
<dbReference type="SMART" id="SM00028">
    <property type="entry name" value="TPR"/>
    <property type="match status" value="2"/>
</dbReference>
<protein>
    <recommendedName>
        <fullName evidence="2">Outer membrane lipoprotein BamD-like domain-containing protein</fullName>
    </recommendedName>
</protein>
<dbReference type="InterPro" id="IPR039565">
    <property type="entry name" value="BamD-like"/>
</dbReference>
<evidence type="ECO:0000256" key="1">
    <source>
        <dbReference type="ARBA" id="ARBA00022729"/>
    </source>
</evidence>
<proteinExistence type="predicted"/>
<keyword evidence="1" id="KW-0732">Signal</keyword>
<sequence>MQRWTCPLLLAAVVFLSWPNSSPAPIIFRPGEGWSYESLSGVGSWRRANAKDQLAVARDAFAVEDWKTAFKAARRTVVDWPLSDHAAEAQLLLAQSYEKRGDDKKAFAEYQNLLQFYPQNVDFENVQARQFAIATRYLDGQRFKLWGRIPFYRSMNKTAAMFQDIVSSGPFSSVAPRAQMNIGQAWVNKARGFQFSESEKHKNYRMAILAFEKAADRYHDRPGIASGGLFAAGSAYQQQSLDAEYDQGVTHKAIDAFSDFIALYPNDERVPKARERIKTMKVEQAIGNLKIARYYEKRGKLAGAKNYYNEVKELAPGTEYAAVALQKIAELQRQLDVEKASGGQP</sequence>
<accession>A0A382AUF7</accession>